<keyword evidence="9" id="KW-1185">Reference proteome</keyword>
<feature type="transmembrane region" description="Helical" evidence="6">
    <location>
        <begin position="60"/>
        <end position="83"/>
    </location>
</feature>
<evidence type="ECO:0000256" key="5">
    <source>
        <dbReference type="ARBA" id="ARBA00023136"/>
    </source>
</evidence>
<feature type="chain" id="PRO_5012081211" description="DUF423 domain-containing protein" evidence="7">
    <location>
        <begin position="21"/>
        <end position="116"/>
    </location>
</feature>
<dbReference type="GO" id="GO:0016020">
    <property type="term" value="C:membrane"/>
    <property type="evidence" value="ECO:0007669"/>
    <property type="project" value="UniProtKB-SubCell"/>
</dbReference>
<feature type="transmembrane region" description="Helical" evidence="6">
    <location>
        <begin position="36"/>
        <end position="53"/>
    </location>
</feature>
<evidence type="ECO:0000256" key="4">
    <source>
        <dbReference type="ARBA" id="ARBA00022989"/>
    </source>
</evidence>
<evidence type="ECO:0000313" key="8">
    <source>
        <dbReference type="EMBL" id="OWV32210.1"/>
    </source>
</evidence>
<evidence type="ECO:0000256" key="3">
    <source>
        <dbReference type="ARBA" id="ARBA00022692"/>
    </source>
</evidence>
<dbReference type="PANTHER" id="PTHR43461">
    <property type="entry name" value="TRANSMEMBRANE PROTEIN 256"/>
    <property type="match status" value="1"/>
</dbReference>
<evidence type="ECO:0000256" key="6">
    <source>
        <dbReference type="SAM" id="Phobius"/>
    </source>
</evidence>
<evidence type="ECO:0000313" key="9">
    <source>
        <dbReference type="Proteomes" id="UP000198462"/>
    </source>
</evidence>
<dbReference type="EMBL" id="NFZT01000001">
    <property type="protein sequence ID" value="OWV32210.1"/>
    <property type="molecule type" value="Genomic_DNA"/>
</dbReference>
<keyword evidence="4 6" id="KW-1133">Transmembrane helix</keyword>
<keyword evidence="3 6" id="KW-0812">Transmembrane</keyword>
<dbReference type="PANTHER" id="PTHR43461:SF1">
    <property type="entry name" value="TRANSMEMBRANE PROTEIN 256"/>
    <property type="match status" value="1"/>
</dbReference>
<dbReference type="AlphaFoldDB" id="A0A219B1L0"/>
<proteinExistence type="inferred from homology"/>
<comment type="similarity">
    <text evidence="2">Belongs to the UPF0382 family.</text>
</comment>
<accession>A0A219B1L0</accession>
<evidence type="ECO:0000256" key="2">
    <source>
        <dbReference type="ARBA" id="ARBA00009694"/>
    </source>
</evidence>
<organism evidence="8 9">
    <name type="scientific">Pacificimonas flava</name>
    <dbReference type="NCBI Taxonomy" id="1234595"/>
    <lineage>
        <taxon>Bacteria</taxon>
        <taxon>Pseudomonadati</taxon>
        <taxon>Pseudomonadota</taxon>
        <taxon>Alphaproteobacteria</taxon>
        <taxon>Sphingomonadales</taxon>
        <taxon>Sphingosinicellaceae</taxon>
        <taxon>Pacificimonas</taxon>
    </lineage>
</organism>
<evidence type="ECO:0000256" key="7">
    <source>
        <dbReference type="SAM" id="SignalP"/>
    </source>
</evidence>
<reference evidence="9" key="1">
    <citation type="submission" date="2017-05" db="EMBL/GenBank/DDBJ databases">
        <authorList>
            <person name="Lin X."/>
        </authorList>
    </citation>
    <scope>NUCLEOTIDE SEQUENCE [LARGE SCALE GENOMIC DNA]</scope>
    <source>
        <strain evidence="9">JLT2012</strain>
    </source>
</reference>
<dbReference type="RefSeq" id="WP_088711006.1">
    <property type="nucleotide sequence ID" value="NZ_NFZT01000001.1"/>
</dbReference>
<dbReference type="InterPro" id="IPR006696">
    <property type="entry name" value="DUF423"/>
</dbReference>
<feature type="signal peptide" evidence="7">
    <location>
        <begin position="1"/>
        <end position="20"/>
    </location>
</feature>
<feature type="transmembrane region" description="Helical" evidence="6">
    <location>
        <begin position="89"/>
        <end position="109"/>
    </location>
</feature>
<keyword evidence="5 6" id="KW-0472">Membrane</keyword>
<comment type="caution">
    <text evidence="8">The sequence shown here is derived from an EMBL/GenBank/DDBJ whole genome shotgun (WGS) entry which is preliminary data.</text>
</comment>
<dbReference type="Proteomes" id="UP000198462">
    <property type="component" value="Unassembled WGS sequence"/>
</dbReference>
<gene>
    <name evidence="8" type="ORF">B5C34_01250</name>
</gene>
<evidence type="ECO:0000256" key="1">
    <source>
        <dbReference type="ARBA" id="ARBA00004141"/>
    </source>
</evidence>
<comment type="subcellular location">
    <subcellularLocation>
        <location evidence="1">Membrane</location>
        <topology evidence="1">Multi-pass membrane protein</topology>
    </subcellularLocation>
</comment>
<sequence length="116" mass="11538">MRRYLLLLAALHGACGVAFAAIGAHTGVAASVTTGAQFQLFHAAAAFGALAAIRSRWTGAGVLVLLAGTLLFSGAVYLSGLAGVSLGPVAPTGGLLMIAGWFILAAAALRPDPPRP</sequence>
<dbReference type="OrthoDB" id="9802121at2"/>
<evidence type="ECO:0008006" key="10">
    <source>
        <dbReference type="Google" id="ProtNLM"/>
    </source>
</evidence>
<dbReference type="Pfam" id="PF04241">
    <property type="entry name" value="DUF423"/>
    <property type="match status" value="1"/>
</dbReference>
<name>A0A219B1L0_9SPHN</name>
<keyword evidence="7" id="KW-0732">Signal</keyword>
<protein>
    <recommendedName>
        <fullName evidence="10">DUF423 domain-containing protein</fullName>
    </recommendedName>
</protein>